<feature type="transmembrane region" description="Helical" evidence="11">
    <location>
        <begin position="25"/>
        <end position="49"/>
    </location>
</feature>
<accession>A7RKF1</accession>
<keyword evidence="8" id="KW-0325">Glycoprotein</keyword>
<keyword evidence="6 11" id="KW-0472">Membrane</keyword>
<reference evidence="13 14" key="1">
    <citation type="journal article" date="2007" name="Science">
        <title>Sea anemone genome reveals ancestral eumetazoan gene repertoire and genomic organization.</title>
        <authorList>
            <person name="Putnam N.H."/>
            <person name="Srivastava M."/>
            <person name="Hellsten U."/>
            <person name="Dirks B."/>
            <person name="Chapman J."/>
            <person name="Salamov A."/>
            <person name="Terry A."/>
            <person name="Shapiro H."/>
            <person name="Lindquist E."/>
            <person name="Kapitonov V.V."/>
            <person name="Jurka J."/>
            <person name="Genikhovich G."/>
            <person name="Grigoriev I.V."/>
            <person name="Lucas S.M."/>
            <person name="Steele R.E."/>
            <person name="Finnerty J.R."/>
            <person name="Technau U."/>
            <person name="Martindale M.Q."/>
            <person name="Rokhsar D.S."/>
        </authorList>
    </citation>
    <scope>NUCLEOTIDE SEQUENCE [LARGE SCALE GENOMIC DNA]</scope>
    <source>
        <strain evidence="14">CH2 X CH6</strain>
    </source>
</reference>
<keyword evidence="14" id="KW-1185">Reference proteome</keyword>
<dbReference type="GO" id="GO:0004930">
    <property type="term" value="F:G protein-coupled receptor activity"/>
    <property type="evidence" value="ECO:0000318"/>
    <property type="project" value="GO_Central"/>
</dbReference>
<evidence type="ECO:0000256" key="11">
    <source>
        <dbReference type="SAM" id="Phobius"/>
    </source>
</evidence>
<dbReference type="PANTHER" id="PTHR24246:SF27">
    <property type="entry name" value="ADENOSINE RECEPTOR, ISOFORM A"/>
    <property type="match status" value="1"/>
</dbReference>
<evidence type="ECO:0000256" key="10">
    <source>
        <dbReference type="RuleBase" id="RU000688"/>
    </source>
</evidence>
<dbReference type="EMBL" id="DS469515">
    <property type="protein sequence ID" value="EDO48234.1"/>
    <property type="molecule type" value="Genomic_DNA"/>
</dbReference>
<evidence type="ECO:0000256" key="1">
    <source>
        <dbReference type="ARBA" id="ARBA00004651"/>
    </source>
</evidence>
<keyword evidence="3 10" id="KW-0812">Transmembrane</keyword>
<evidence type="ECO:0000256" key="4">
    <source>
        <dbReference type="ARBA" id="ARBA00022989"/>
    </source>
</evidence>
<sequence length="340" mass="38278">MDVNITKINATKEQGDVIEIAAIDLWYDVVAVVLGALAITGNALIMFLIASRRRLQQTQNWLIFSLSTSDFLIGLSVITNFICVAVFRSWEISNTLKILKDSLFDVSSLNLCVLAADRCVAVFWPLRYHALVNRRKVITIIIMVWAIPAAIGLPYLSIQSDDTPANTLYPATLVLIFQTFPSVFMVIAYIRIFYVVYWLKKQEAIQINQLRFNLANSGPSRAICRPSFSITSIGSLVVCFALCNLVSSVRAVCWLLYDRCRLPVLLLDITTLLFYANAAVNFIVYSMVKSDFQREFLKFIKGCWCRAEVRVNTASTTTNNGVFMQNINHPDNVSEIQTAL</sequence>
<comment type="subcellular location">
    <subcellularLocation>
        <location evidence="1">Cell membrane</location>
        <topology evidence="1">Multi-pass membrane protein</topology>
    </subcellularLocation>
</comment>
<dbReference type="PhylomeDB" id="A7RKF1"/>
<evidence type="ECO:0000313" key="13">
    <source>
        <dbReference type="EMBL" id="EDO48234.1"/>
    </source>
</evidence>
<keyword evidence="2" id="KW-1003">Cell membrane</keyword>
<keyword evidence="9 10" id="KW-0807">Transducer</keyword>
<evidence type="ECO:0000256" key="3">
    <source>
        <dbReference type="ARBA" id="ARBA00022692"/>
    </source>
</evidence>
<dbReference type="GO" id="GO:0071880">
    <property type="term" value="P:adenylate cyclase-activating adrenergic receptor signaling pathway"/>
    <property type="evidence" value="ECO:0000318"/>
    <property type="project" value="GO_Central"/>
</dbReference>
<evidence type="ECO:0000256" key="2">
    <source>
        <dbReference type="ARBA" id="ARBA00022475"/>
    </source>
</evidence>
<protein>
    <recommendedName>
        <fullName evidence="12">G-protein coupled receptors family 1 profile domain-containing protein</fullName>
    </recommendedName>
</protein>
<gene>
    <name evidence="13" type="ORF">NEMVEDRAFT_v1g198401</name>
</gene>
<name>A7RKF1_NEMVE</name>
<dbReference type="PRINTS" id="PR00237">
    <property type="entry name" value="GPCRRHODOPSN"/>
</dbReference>
<evidence type="ECO:0000256" key="7">
    <source>
        <dbReference type="ARBA" id="ARBA00023170"/>
    </source>
</evidence>
<keyword evidence="7 10" id="KW-0675">Receptor</keyword>
<dbReference type="PROSITE" id="PS00237">
    <property type="entry name" value="G_PROTEIN_RECEP_F1_1"/>
    <property type="match status" value="1"/>
</dbReference>
<dbReference type="CDD" id="cd00637">
    <property type="entry name" value="7tm_classA_rhodopsin-like"/>
    <property type="match status" value="1"/>
</dbReference>
<organism evidence="13 14">
    <name type="scientific">Nematostella vectensis</name>
    <name type="common">Starlet sea anemone</name>
    <dbReference type="NCBI Taxonomy" id="45351"/>
    <lineage>
        <taxon>Eukaryota</taxon>
        <taxon>Metazoa</taxon>
        <taxon>Cnidaria</taxon>
        <taxon>Anthozoa</taxon>
        <taxon>Hexacorallia</taxon>
        <taxon>Actiniaria</taxon>
        <taxon>Edwardsiidae</taxon>
        <taxon>Nematostella</taxon>
    </lineage>
</organism>
<dbReference type="Proteomes" id="UP000001593">
    <property type="component" value="Unassembled WGS sequence"/>
</dbReference>
<evidence type="ECO:0000256" key="6">
    <source>
        <dbReference type="ARBA" id="ARBA00023136"/>
    </source>
</evidence>
<dbReference type="PANTHER" id="PTHR24246">
    <property type="entry name" value="OLFACTORY RECEPTOR AND ADENOSINE RECEPTOR"/>
    <property type="match status" value="1"/>
</dbReference>
<feature type="transmembrane region" description="Helical" evidence="11">
    <location>
        <begin position="61"/>
        <end position="87"/>
    </location>
</feature>
<dbReference type="eggNOG" id="KOG3656">
    <property type="taxonomic scope" value="Eukaryota"/>
</dbReference>
<dbReference type="SUPFAM" id="SSF81321">
    <property type="entry name" value="Family A G protein-coupled receptor-like"/>
    <property type="match status" value="1"/>
</dbReference>
<feature type="transmembrane region" description="Helical" evidence="11">
    <location>
        <begin position="269"/>
        <end position="288"/>
    </location>
</feature>
<feature type="transmembrane region" description="Helical" evidence="11">
    <location>
        <begin position="233"/>
        <end position="257"/>
    </location>
</feature>
<dbReference type="KEGG" id="nve:5520391"/>
<evidence type="ECO:0000256" key="9">
    <source>
        <dbReference type="ARBA" id="ARBA00023224"/>
    </source>
</evidence>
<evidence type="ECO:0000313" key="14">
    <source>
        <dbReference type="Proteomes" id="UP000001593"/>
    </source>
</evidence>
<feature type="transmembrane region" description="Helical" evidence="11">
    <location>
        <begin position="138"/>
        <end position="156"/>
    </location>
</feature>
<dbReference type="OrthoDB" id="10042731at2759"/>
<dbReference type="GO" id="GO:0043410">
    <property type="term" value="P:positive regulation of MAPK cascade"/>
    <property type="evidence" value="ECO:0000318"/>
    <property type="project" value="GO_Central"/>
</dbReference>
<feature type="transmembrane region" description="Helical" evidence="11">
    <location>
        <begin position="176"/>
        <end position="199"/>
    </location>
</feature>
<dbReference type="PROSITE" id="PS50262">
    <property type="entry name" value="G_PROTEIN_RECEP_F1_2"/>
    <property type="match status" value="1"/>
</dbReference>
<dbReference type="AlphaFoldDB" id="A7RKF1"/>
<proteinExistence type="inferred from homology"/>
<dbReference type="STRING" id="45351.A7RKF1"/>
<dbReference type="HOGENOM" id="CLU_009579_3_6_1"/>
<keyword evidence="5 10" id="KW-0297">G-protein coupled receptor</keyword>
<dbReference type="GO" id="GO:0005886">
    <property type="term" value="C:plasma membrane"/>
    <property type="evidence" value="ECO:0000318"/>
    <property type="project" value="GO_Central"/>
</dbReference>
<dbReference type="Pfam" id="PF00001">
    <property type="entry name" value="7tm_1"/>
    <property type="match status" value="1"/>
</dbReference>
<comment type="similarity">
    <text evidence="10">Belongs to the G-protein coupled receptor 1 family.</text>
</comment>
<keyword evidence="4 11" id="KW-1133">Transmembrane helix</keyword>
<dbReference type="InterPro" id="IPR017452">
    <property type="entry name" value="GPCR_Rhodpsn_7TM"/>
</dbReference>
<dbReference type="InterPro" id="IPR000276">
    <property type="entry name" value="GPCR_Rhodpsn"/>
</dbReference>
<dbReference type="InParanoid" id="A7RKF1"/>
<feature type="domain" description="G-protein coupled receptors family 1 profile" evidence="12">
    <location>
        <begin position="41"/>
        <end position="285"/>
    </location>
</feature>
<evidence type="ECO:0000259" key="12">
    <source>
        <dbReference type="PROSITE" id="PS50262"/>
    </source>
</evidence>
<evidence type="ECO:0000256" key="5">
    <source>
        <dbReference type="ARBA" id="ARBA00023040"/>
    </source>
</evidence>
<dbReference type="Gene3D" id="1.20.1070.10">
    <property type="entry name" value="Rhodopsin 7-helix transmembrane proteins"/>
    <property type="match status" value="1"/>
</dbReference>
<evidence type="ECO:0000256" key="8">
    <source>
        <dbReference type="ARBA" id="ARBA00023180"/>
    </source>
</evidence>